<dbReference type="PANTHER" id="PTHR14097">
    <property type="entry name" value="OXIDOREDUCTASE HTATIP2"/>
    <property type="match status" value="1"/>
</dbReference>
<reference evidence="2 3" key="1">
    <citation type="submission" date="2017-03" db="EMBL/GenBank/DDBJ databases">
        <title>Isolation of Levoglucosan Utilizing Bacteria.</title>
        <authorList>
            <person name="Arya A.S."/>
        </authorList>
    </citation>
    <scope>NUCLEOTIDE SEQUENCE [LARGE SCALE GENOMIC DNA]</scope>
    <source>
        <strain evidence="2 3">MEC069</strain>
    </source>
</reference>
<dbReference type="InterPro" id="IPR016040">
    <property type="entry name" value="NAD(P)-bd_dom"/>
</dbReference>
<dbReference type="RefSeq" id="WP_134753471.1">
    <property type="nucleotide sequence ID" value="NZ_MYFO02000013.1"/>
</dbReference>
<evidence type="ECO:0000313" key="3">
    <source>
        <dbReference type="Proteomes" id="UP000298246"/>
    </source>
</evidence>
<dbReference type="EMBL" id="MYFO01000015">
    <property type="protein sequence ID" value="TFE87068.1"/>
    <property type="molecule type" value="Genomic_DNA"/>
</dbReference>
<evidence type="ECO:0000259" key="1">
    <source>
        <dbReference type="Pfam" id="PF13460"/>
    </source>
</evidence>
<name>A0A4Y8Q0B6_9BACL</name>
<organism evidence="2 3">
    <name type="scientific">Paenibacillus athensensis</name>
    <dbReference type="NCBI Taxonomy" id="1967502"/>
    <lineage>
        <taxon>Bacteria</taxon>
        <taxon>Bacillati</taxon>
        <taxon>Bacillota</taxon>
        <taxon>Bacilli</taxon>
        <taxon>Bacillales</taxon>
        <taxon>Paenibacillaceae</taxon>
        <taxon>Paenibacillus</taxon>
    </lineage>
</organism>
<dbReference type="Proteomes" id="UP000298246">
    <property type="component" value="Unassembled WGS sequence"/>
</dbReference>
<feature type="domain" description="NAD(P)-binding" evidence="1">
    <location>
        <begin position="11"/>
        <end position="123"/>
    </location>
</feature>
<evidence type="ECO:0000313" key="2">
    <source>
        <dbReference type="EMBL" id="TFE87068.1"/>
    </source>
</evidence>
<gene>
    <name evidence="2" type="ORF">B5M42_12940</name>
</gene>
<sequence>MEPKKTAIVAGATGLVGRALVERLVQDGGYADVFALVRKPGTLTPHRNLTEVQVDYERLEETPLPWETQPDVFCALGTTIKTAGSQAAFRRVDFDYPLALGKLARRREAARFLIVSAMGASSASRIFYSRVKGETETGLREMDWPGLYIFRPSLLLGRREEYRAGERFATVVMGALNGLLVGPLRKYRGIAAADVARAMVYAAQAGPPGTHIYESDRIQRLADASRNN</sequence>
<dbReference type="AlphaFoldDB" id="A0A4Y8Q0B6"/>
<dbReference type="OrthoDB" id="9798632at2"/>
<dbReference type="Pfam" id="PF13460">
    <property type="entry name" value="NAD_binding_10"/>
    <property type="match status" value="1"/>
</dbReference>
<proteinExistence type="predicted"/>
<keyword evidence="3" id="KW-1185">Reference proteome</keyword>
<dbReference type="Gene3D" id="3.40.50.720">
    <property type="entry name" value="NAD(P)-binding Rossmann-like Domain"/>
    <property type="match status" value="1"/>
</dbReference>
<accession>A0A4Y8Q0B6</accession>
<protein>
    <recommendedName>
        <fullName evidence="1">NAD(P)-binding domain-containing protein</fullName>
    </recommendedName>
</protein>
<dbReference type="PANTHER" id="PTHR14097:SF7">
    <property type="entry name" value="OXIDOREDUCTASE HTATIP2"/>
    <property type="match status" value="1"/>
</dbReference>
<dbReference type="InterPro" id="IPR036291">
    <property type="entry name" value="NAD(P)-bd_dom_sf"/>
</dbReference>
<dbReference type="SUPFAM" id="SSF51735">
    <property type="entry name" value="NAD(P)-binding Rossmann-fold domains"/>
    <property type="match status" value="1"/>
</dbReference>
<comment type="caution">
    <text evidence="2">The sequence shown here is derived from an EMBL/GenBank/DDBJ whole genome shotgun (WGS) entry which is preliminary data.</text>
</comment>
<dbReference type="CDD" id="cd05250">
    <property type="entry name" value="CC3_like_SDR_a"/>
    <property type="match status" value="1"/>
</dbReference>